<name>A0ACC1NBV7_9HYPO</name>
<comment type="caution">
    <text evidence="1">The sequence shown here is derived from an EMBL/GenBank/DDBJ whole genome shotgun (WGS) entry which is preliminary data.</text>
</comment>
<proteinExistence type="predicted"/>
<organism evidence="1 2">
    <name type="scientific">Zarea fungicola</name>
    <dbReference type="NCBI Taxonomy" id="93591"/>
    <lineage>
        <taxon>Eukaryota</taxon>
        <taxon>Fungi</taxon>
        <taxon>Dikarya</taxon>
        <taxon>Ascomycota</taxon>
        <taxon>Pezizomycotina</taxon>
        <taxon>Sordariomycetes</taxon>
        <taxon>Hypocreomycetidae</taxon>
        <taxon>Hypocreales</taxon>
        <taxon>Cordycipitaceae</taxon>
        <taxon>Zarea</taxon>
    </lineage>
</organism>
<sequence>MPEINDTDEAKLQSQAVEKSGGQESIADAVPIPGSLVTPGDAQHVTASHELDSTRLTTARFSQPTTPQAEAVSHTMSKASVAIELYDVISDSDDEPSTNAQSHLVEKASCQAGMKHNPIQKTGQQNKEVIDQTAGITKIADGPAERLPRKCLPLVNQAGVRSLATLSCKRNEGFNTANLNMFADGSIHPDIAQPEPSITGFNDKKPNAKADARNYGRKRIETGEARRAGNLALADYSMALDKLEQTNKRYADARSSTDENVPSRKSKKPRKSKTHTTDTINQGIIELGESSAEIAVEGNSSRQRPAFTNAKKRSATEDLIRDTIAELHYMSNSDNDNAIRKSNSPVLTKKPTERSNGRKSPSRATNLQPQRRIAPSTTNTVTYAVRPLEMTQKSVPTTKQSGHVVNTLAREHLQTYHDPQISNRTLGGISHHDSPAIGSQPSGMGETTRNKPGVSARTEFFKTGVFWPLGPVPPTPVVYYVDVAVQATDYQGIHPTPQGFRIDIRPGAEHYEIFNSKPITLPTVEYTPESSIHFTYALNISLPGLMRLRRAHGALHIALSPGARYTIYCRCNICGKVFSEFSDDGPEVVTTRPLCLALLRHPLHDLCCLCYHMDSFVSLGHPDHAFLFGHDDHTADPRKRTPSARVSDIPAVYIGS</sequence>
<protein>
    <submittedName>
        <fullName evidence="1">Uncharacterized protein</fullName>
    </submittedName>
</protein>
<evidence type="ECO:0000313" key="1">
    <source>
        <dbReference type="EMBL" id="KAJ2975924.1"/>
    </source>
</evidence>
<evidence type="ECO:0000313" key="2">
    <source>
        <dbReference type="Proteomes" id="UP001143910"/>
    </source>
</evidence>
<dbReference type="Proteomes" id="UP001143910">
    <property type="component" value="Unassembled WGS sequence"/>
</dbReference>
<dbReference type="EMBL" id="JANJQO010000644">
    <property type="protein sequence ID" value="KAJ2975924.1"/>
    <property type="molecule type" value="Genomic_DNA"/>
</dbReference>
<accession>A0ACC1NBV7</accession>
<gene>
    <name evidence="1" type="ORF">NQ176_g5242</name>
</gene>
<keyword evidence="2" id="KW-1185">Reference proteome</keyword>
<reference evidence="1" key="1">
    <citation type="submission" date="2022-08" db="EMBL/GenBank/DDBJ databases">
        <title>Genome Sequence of Lecanicillium fungicola.</title>
        <authorList>
            <person name="Buettner E."/>
        </authorList>
    </citation>
    <scope>NUCLEOTIDE SEQUENCE</scope>
    <source>
        <strain evidence="1">Babe33</strain>
    </source>
</reference>